<dbReference type="InterPro" id="IPR035976">
    <property type="entry name" value="Sushi/SCR/CCP_sf"/>
</dbReference>
<dbReference type="PROSITE" id="PS01187">
    <property type="entry name" value="EGF_CA"/>
    <property type="match status" value="1"/>
</dbReference>
<dbReference type="SUPFAM" id="SSF57196">
    <property type="entry name" value="EGF/Laminin"/>
    <property type="match status" value="2"/>
</dbReference>
<evidence type="ECO:0000256" key="2">
    <source>
        <dbReference type="ARBA" id="ARBA00022729"/>
    </source>
</evidence>
<dbReference type="Proteomes" id="UP001209878">
    <property type="component" value="Unassembled WGS sequence"/>
</dbReference>
<name>A0AAD9P5Q1_RIDPI</name>
<dbReference type="Pfam" id="PF14670">
    <property type="entry name" value="FXa_inhibition"/>
    <property type="match status" value="2"/>
</dbReference>
<dbReference type="EMBL" id="JAODUO010000130">
    <property type="protein sequence ID" value="KAK2188501.1"/>
    <property type="molecule type" value="Genomic_DNA"/>
</dbReference>
<keyword evidence="9" id="KW-1185">Reference proteome</keyword>
<keyword evidence="5" id="KW-0768">Sushi</keyword>
<evidence type="ECO:0000313" key="9">
    <source>
        <dbReference type="Proteomes" id="UP001209878"/>
    </source>
</evidence>
<dbReference type="SMART" id="SM00179">
    <property type="entry name" value="EGF_CA"/>
    <property type="match status" value="2"/>
</dbReference>
<dbReference type="InterPro" id="IPR000436">
    <property type="entry name" value="Sushi_SCR_CCP_dom"/>
</dbReference>
<dbReference type="GO" id="GO:0005509">
    <property type="term" value="F:calcium ion binding"/>
    <property type="evidence" value="ECO:0007669"/>
    <property type="project" value="InterPro"/>
</dbReference>
<keyword evidence="1" id="KW-0245">EGF-like domain</keyword>
<dbReference type="InterPro" id="IPR050751">
    <property type="entry name" value="ECM_structural_protein"/>
</dbReference>
<dbReference type="SUPFAM" id="SSF57535">
    <property type="entry name" value="Complement control module/SCR domain"/>
    <property type="match status" value="3"/>
</dbReference>
<feature type="domain" description="Sushi" evidence="7">
    <location>
        <begin position="161"/>
        <end position="226"/>
    </location>
</feature>
<dbReference type="InterPro" id="IPR001881">
    <property type="entry name" value="EGF-like_Ca-bd_dom"/>
</dbReference>
<dbReference type="FunFam" id="2.10.25.10:FF:000240">
    <property type="entry name" value="Vitamin K-dependent protein S"/>
    <property type="match status" value="1"/>
</dbReference>
<feature type="compositionally biased region" description="Basic and acidic residues" evidence="6">
    <location>
        <begin position="327"/>
        <end position="344"/>
    </location>
</feature>
<dbReference type="FunFam" id="2.10.25.10:FF:000037">
    <property type="entry name" value="Signal peptide, CUB domain and EGF-like domain-containing 2"/>
    <property type="match status" value="1"/>
</dbReference>
<evidence type="ECO:0000313" key="8">
    <source>
        <dbReference type="EMBL" id="KAK2188501.1"/>
    </source>
</evidence>
<sequence length="484" mass="55050">MSILAVTTLSASIDRTSIGKHFVAAQQCRRPRLDRHTLARQSADLSTLKFRCRRGWNLVGDSTVVCKRGRWHGDVPVCVSSRCRPLSPFEHGTLTVQYGGGIVGISCERGYTLEGAQTLACDGYKWNATAPKCSDLRMRASRDRRHKGIKTHEEWLSESDYSCASPDQHVAPPRVQNAVYFTKWAISGDSARLYTVYRCRRGHLAGYNKMYCQAGRWRGKKPTCEVPDDMKTSAEVQRDQPPPKQNVMSHERWLRLSDYTCLGRRTSRSVAPSVPGAIKAMRYTTLDRKPRLYAQYTCRRGYHLSVSAQRYMYCRKHRWIGRQPSCIKDEQGSDTEQKEVENQQKKTPKLPLHSQGTERSTPEEVGSYSGKSWRPCAVNNGNCEHKCSEYRGKAKCLCRPGYILRRDRRTCKDVNNCARDNGGCSQICVNTPGSYQCRCRPGFRLLPDGRACVRPTRRRYRPAKGRKQIRMGPRESTALASNGY</sequence>
<dbReference type="CDD" id="cd00033">
    <property type="entry name" value="CCP"/>
    <property type="match status" value="2"/>
</dbReference>
<dbReference type="SMART" id="SM00032">
    <property type="entry name" value="CCP"/>
    <property type="match status" value="4"/>
</dbReference>
<dbReference type="PANTHER" id="PTHR24034">
    <property type="entry name" value="EGF-LIKE DOMAIN-CONTAINING PROTEIN"/>
    <property type="match status" value="1"/>
</dbReference>
<evidence type="ECO:0000256" key="1">
    <source>
        <dbReference type="ARBA" id="ARBA00022536"/>
    </source>
</evidence>
<proteinExistence type="predicted"/>
<dbReference type="Gene3D" id="2.10.25.10">
    <property type="entry name" value="Laminin"/>
    <property type="match status" value="2"/>
</dbReference>
<dbReference type="InterPro" id="IPR000742">
    <property type="entry name" value="EGF"/>
</dbReference>
<evidence type="ECO:0000256" key="6">
    <source>
        <dbReference type="SAM" id="MobiDB-lite"/>
    </source>
</evidence>
<organism evidence="8 9">
    <name type="scientific">Ridgeia piscesae</name>
    <name type="common">Tubeworm</name>
    <dbReference type="NCBI Taxonomy" id="27915"/>
    <lineage>
        <taxon>Eukaryota</taxon>
        <taxon>Metazoa</taxon>
        <taxon>Spiralia</taxon>
        <taxon>Lophotrochozoa</taxon>
        <taxon>Annelida</taxon>
        <taxon>Polychaeta</taxon>
        <taxon>Sedentaria</taxon>
        <taxon>Canalipalpata</taxon>
        <taxon>Sabellida</taxon>
        <taxon>Siboglinidae</taxon>
        <taxon>Ridgeia</taxon>
    </lineage>
</organism>
<keyword evidence="3" id="KW-0677">Repeat</keyword>
<dbReference type="Gene3D" id="2.10.70.10">
    <property type="entry name" value="Complement Module, domain 1"/>
    <property type="match status" value="2"/>
</dbReference>
<dbReference type="InterPro" id="IPR018097">
    <property type="entry name" value="EGF_Ca-bd_CS"/>
</dbReference>
<dbReference type="PROSITE" id="PS01186">
    <property type="entry name" value="EGF_2"/>
    <property type="match status" value="1"/>
</dbReference>
<comment type="caution">
    <text evidence="5">Lacks conserved residue(s) required for the propagation of feature annotation.</text>
</comment>
<keyword evidence="4" id="KW-1015">Disulfide bond</keyword>
<comment type="caution">
    <text evidence="8">The sequence shown here is derived from an EMBL/GenBank/DDBJ whole genome shotgun (WGS) entry which is preliminary data.</text>
</comment>
<evidence type="ECO:0000256" key="3">
    <source>
        <dbReference type="ARBA" id="ARBA00022737"/>
    </source>
</evidence>
<evidence type="ECO:0000256" key="4">
    <source>
        <dbReference type="ARBA" id="ARBA00023157"/>
    </source>
</evidence>
<feature type="region of interest" description="Disordered" evidence="6">
    <location>
        <begin position="326"/>
        <end position="370"/>
    </location>
</feature>
<dbReference type="InterPro" id="IPR000152">
    <property type="entry name" value="EGF-type_Asp/Asn_hydroxyl_site"/>
</dbReference>
<dbReference type="PROSITE" id="PS00010">
    <property type="entry name" value="ASX_HYDROXYL"/>
    <property type="match status" value="1"/>
</dbReference>
<accession>A0AAD9P5Q1</accession>
<reference evidence="8" key="1">
    <citation type="journal article" date="2023" name="Mol. Biol. Evol.">
        <title>Third-Generation Sequencing Reveals the Adaptive Role of the Epigenome in Three Deep-Sea Polychaetes.</title>
        <authorList>
            <person name="Perez M."/>
            <person name="Aroh O."/>
            <person name="Sun Y."/>
            <person name="Lan Y."/>
            <person name="Juniper S.K."/>
            <person name="Young C.R."/>
            <person name="Angers B."/>
            <person name="Qian P.Y."/>
        </authorList>
    </citation>
    <scope>NUCLEOTIDE SEQUENCE</scope>
    <source>
        <strain evidence="8">R07B-5</strain>
    </source>
</reference>
<dbReference type="AlphaFoldDB" id="A0AAD9P5Q1"/>
<protein>
    <recommendedName>
        <fullName evidence="7">Sushi domain-containing protein</fullName>
    </recommendedName>
</protein>
<keyword evidence="2" id="KW-0732">Signal</keyword>
<feature type="domain" description="Sushi" evidence="7">
    <location>
        <begin position="26"/>
        <end position="80"/>
    </location>
</feature>
<feature type="domain" description="Sushi" evidence="7">
    <location>
        <begin position="81"/>
        <end position="135"/>
    </location>
</feature>
<gene>
    <name evidence="8" type="ORF">NP493_130g01008</name>
</gene>
<dbReference type="Pfam" id="PF00084">
    <property type="entry name" value="Sushi"/>
    <property type="match status" value="3"/>
</dbReference>
<feature type="region of interest" description="Disordered" evidence="6">
    <location>
        <begin position="462"/>
        <end position="484"/>
    </location>
</feature>
<dbReference type="PANTHER" id="PTHR24034:SF209">
    <property type="entry name" value="EGF-LIKE DOMAIN-CONTAINING PROTEIN"/>
    <property type="match status" value="1"/>
</dbReference>
<evidence type="ECO:0000259" key="7">
    <source>
        <dbReference type="PROSITE" id="PS50923"/>
    </source>
</evidence>
<dbReference type="SMART" id="SM00181">
    <property type="entry name" value="EGF"/>
    <property type="match status" value="2"/>
</dbReference>
<dbReference type="PROSITE" id="PS50923">
    <property type="entry name" value="SUSHI"/>
    <property type="match status" value="3"/>
</dbReference>
<evidence type="ECO:0000256" key="5">
    <source>
        <dbReference type="PROSITE-ProRule" id="PRU00302"/>
    </source>
</evidence>